<dbReference type="GO" id="GO:0016491">
    <property type="term" value="F:oxidoreductase activity"/>
    <property type="evidence" value="ECO:0007669"/>
    <property type="project" value="UniProtKB-KW"/>
</dbReference>
<feature type="domain" description="FAD dependent oxidoreductase" evidence="2">
    <location>
        <begin position="22"/>
        <end position="394"/>
    </location>
</feature>
<protein>
    <recommendedName>
        <fullName evidence="2">FAD dependent oxidoreductase domain-containing protein</fullName>
    </recommendedName>
</protein>
<evidence type="ECO:0000259" key="2">
    <source>
        <dbReference type="Pfam" id="PF01266"/>
    </source>
</evidence>
<comment type="caution">
    <text evidence="3">The sequence shown here is derived from an EMBL/GenBank/DDBJ whole genome shotgun (WGS) entry which is preliminary data.</text>
</comment>
<organism evidence="3 4">
    <name type="scientific">Streptomyces antimycoticus</name>
    <dbReference type="NCBI Taxonomy" id="68175"/>
    <lineage>
        <taxon>Bacteria</taxon>
        <taxon>Bacillati</taxon>
        <taxon>Actinomycetota</taxon>
        <taxon>Actinomycetes</taxon>
        <taxon>Kitasatosporales</taxon>
        <taxon>Streptomycetaceae</taxon>
        <taxon>Streptomyces</taxon>
        <taxon>Streptomyces violaceusniger group</taxon>
    </lineage>
</organism>
<reference evidence="3 4" key="1">
    <citation type="journal article" date="2020" name="Int. J. Syst. Evol. Microbiol.">
        <title>Reclassification of Streptomyces castelarensis and Streptomyces sporoclivatus as later heterotypic synonyms of Streptomyces antimycoticus.</title>
        <authorList>
            <person name="Komaki H."/>
            <person name="Tamura T."/>
        </authorList>
    </citation>
    <scope>NUCLEOTIDE SEQUENCE [LARGE SCALE GENOMIC DNA]</scope>
    <source>
        <strain evidence="3 4">NBRC 12839</strain>
    </source>
</reference>
<dbReference type="Gene3D" id="3.50.50.60">
    <property type="entry name" value="FAD/NAD(P)-binding domain"/>
    <property type="match status" value="1"/>
</dbReference>
<proteinExistence type="predicted"/>
<dbReference type="InterPro" id="IPR006076">
    <property type="entry name" value="FAD-dep_OxRdtase"/>
</dbReference>
<dbReference type="EMBL" id="BJHV01000001">
    <property type="protein sequence ID" value="GDY48283.1"/>
    <property type="molecule type" value="Genomic_DNA"/>
</dbReference>
<dbReference type="Pfam" id="PF01266">
    <property type="entry name" value="DAO"/>
    <property type="match status" value="1"/>
</dbReference>
<name>A0A4D4KQY2_9ACTN</name>
<dbReference type="Proteomes" id="UP000299290">
    <property type="component" value="Unassembled WGS sequence"/>
</dbReference>
<dbReference type="GO" id="GO:0005737">
    <property type="term" value="C:cytoplasm"/>
    <property type="evidence" value="ECO:0007669"/>
    <property type="project" value="TreeGrafter"/>
</dbReference>
<accession>A0A4D4KQY2</accession>
<keyword evidence="4" id="KW-1185">Reference proteome</keyword>
<dbReference type="SUPFAM" id="SSF51905">
    <property type="entry name" value="FAD/NAD(P)-binding domain"/>
    <property type="match status" value="1"/>
</dbReference>
<gene>
    <name evidence="3" type="ORF">SANT12839_091650</name>
</gene>
<dbReference type="Gene3D" id="3.30.9.10">
    <property type="entry name" value="D-Amino Acid Oxidase, subunit A, domain 2"/>
    <property type="match status" value="1"/>
</dbReference>
<sequence length="502" mass="53941">MTVRPTGKVKMSETVDAAGRLDVIVVGNGVLGLTVGVQYARAHPDVRVAVLGKPARQYGATPAAGAMLGAFGEVTAHLLASEHGRKKHALAVQAQRLWPEWIGSLEADGDGDGAERIRTSDDTVVLLNTVGHTALDDANFAAVLTALKEANAAHEEIEVSSVDWIDPDPNSRPLRALHIEGEGSVDSGVLLRSLERSFRQAGGVLIAADATEIRTRDGRTEGVVTDAGDFLPAGQVVVAAGARSQRLIATVPGLEHRIPRVYDGVGVSALIDTWDGSGPPTVLRTSNRAFACGLHLVPRSGGSVYIGATNAVCLEPRGGASIEEVVFLFNCAIHQLHRSLNGSEVRKVQAGSRPASIDGFPLIGGTSVEGLWVLSGTYRDGLHLSPLIARHVVSLMSGGPGLPDLADFAPERDLISAWSREEVLEDVVRHTMATGYEFPWRLPLEWPHMMETFLRGPFAELADRLSDTYTPPADLMTAIMFSEPEDQEELIRYYGNVYREWH</sequence>
<evidence type="ECO:0000313" key="4">
    <source>
        <dbReference type="Proteomes" id="UP000299290"/>
    </source>
</evidence>
<evidence type="ECO:0000256" key="1">
    <source>
        <dbReference type="ARBA" id="ARBA00023002"/>
    </source>
</evidence>
<dbReference type="InterPro" id="IPR036188">
    <property type="entry name" value="FAD/NAD-bd_sf"/>
</dbReference>
<keyword evidence="1" id="KW-0560">Oxidoreductase</keyword>
<dbReference type="AlphaFoldDB" id="A0A4D4KQY2"/>
<dbReference type="PANTHER" id="PTHR13847:SF289">
    <property type="entry name" value="GLYCINE OXIDASE"/>
    <property type="match status" value="1"/>
</dbReference>
<evidence type="ECO:0000313" key="3">
    <source>
        <dbReference type="EMBL" id="GDY48283.1"/>
    </source>
</evidence>
<dbReference type="PANTHER" id="PTHR13847">
    <property type="entry name" value="SARCOSINE DEHYDROGENASE-RELATED"/>
    <property type="match status" value="1"/>
</dbReference>